<protein>
    <submittedName>
        <fullName evidence="2">Acyl carrier protein</fullName>
    </submittedName>
</protein>
<dbReference type="InterPro" id="IPR036736">
    <property type="entry name" value="ACP-like_sf"/>
</dbReference>
<dbReference type="PROSITE" id="PS50075">
    <property type="entry name" value="CARRIER"/>
    <property type="match status" value="1"/>
</dbReference>
<dbReference type="Gene3D" id="1.10.1200.10">
    <property type="entry name" value="ACP-like"/>
    <property type="match status" value="1"/>
</dbReference>
<organism evidence="2 3">
    <name type="scientific">Bacillus infantis</name>
    <dbReference type="NCBI Taxonomy" id="324767"/>
    <lineage>
        <taxon>Bacteria</taxon>
        <taxon>Bacillati</taxon>
        <taxon>Bacillota</taxon>
        <taxon>Bacilli</taxon>
        <taxon>Bacillales</taxon>
        <taxon>Bacillaceae</taxon>
        <taxon>Bacillus</taxon>
    </lineage>
</organism>
<evidence type="ECO:0000313" key="3">
    <source>
        <dbReference type="Proteomes" id="UP000323732"/>
    </source>
</evidence>
<feature type="domain" description="Carrier" evidence="1">
    <location>
        <begin position="2"/>
        <end position="79"/>
    </location>
</feature>
<dbReference type="InterPro" id="IPR009081">
    <property type="entry name" value="PP-bd_ACP"/>
</dbReference>
<dbReference type="EMBL" id="VTES01000006">
    <property type="protein sequence ID" value="TYS60613.1"/>
    <property type="molecule type" value="Genomic_DNA"/>
</dbReference>
<dbReference type="Pfam" id="PF00550">
    <property type="entry name" value="PP-binding"/>
    <property type="match status" value="1"/>
</dbReference>
<evidence type="ECO:0000259" key="1">
    <source>
        <dbReference type="PROSITE" id="PS50075"/>
    </source>
</evidence>
<accession>A0A5D4SAH8</accession>
<comment type="caution">
    <text evidence="2">The sequence shown here is derived from an EMBL/GenBank/DDBJ whole genome shotgun (WGS) entry which is preliminary data.</text>
</comment>
<name>A0A5D4SAH8_9BACI</name>
<reference evidence="2 3" key="1">
    <citation type="submission" date="2019-08" db="EMBL/GenBank/DDBJ databases">
        <title>Bacillus genomes from the desert of Cuatro Cienegas, Coahuila.</title>
        <authorList>
            <person name="Olmedo-Alvarez G."/>
        </authorList>
    </citation>
    <scope>NUCLEOTIDE SEQUENCE [LARGE SCALE GENOMIC DNA]</scope>
    <source>
        <strain evidence="2 3">CH37_1T</strain>
    </source>
</reference>
<evidence type="ECO:0000313" key="2">
    <source>
        <dbReference type="EMBL" id="TYS60613.1"/>
    </source>
</evidence>
<dbReference type="AlphaFoldDB" id="A0A5D4SAH8"/>
<dbReference type="Proteomes" id="UP000323732">
    <property type="component" value="Unassembled WGS sequence"/>
</dbReference>
<dbReference type="SUPFAM" id="SSF47336">
    <property type="entry name" value="ACP-like"/>
    <property type="match status" value="1"/>
</dbReference>
<dbReference type="RefSeq" id="WP_148950760.1">
    <property type="nucleotide sequence ID" value="NZ_VTES01000006.1"/>
</dbReference>
<gene>
    <name evidence="2" type="ORF">FZD47_20615</name>
</gene>
<proteinExistence type="predicted"/>
<sequence length="79" mass="9276">MMSKSEIENQIIEMISEISEQNLNYSDIYTPFDELEVDSLMALELSVHIEREFGVYLDEEDLVKISCINDLFLIIDERL</sequence>